<sequence>MVRTILVIGAGKSTSYLLDYLLKKSKEENLQILIGDLKPELIPSEFANHPNCTVFALDIFNDEARKKAVESASIVVSMLPASLHIKVAEDCLLLKKHLITASYISKELKALDEQVKKNGLVFMNEIGLDPGIDHMSAMEIIDRITEAGGKMLLFESFTGGLVAPASDTNLWHYKFTWNPRNVVLAGQGGAAKFIQEGTYKYIPYQKLFRRTEFLDIEGYGTFEAYANRDSLDYREAYGLQNVLTLYRGTIRRVGFSKAWQMFVILGMTDDSYTIENSEGMSFREYVNLFLPYSPTDSVELKLRHYLKIDQDDIMWGKLLELNLFDHKRKIPLKNASPAQMLQYILEQSWTLQEDEKDMIVMYHKFGYELNGEKKQIDANMVVIGENRTYTAMSKTVGLPVAMATLQILNGKITTPGVQIPIRKEVYAPILSELKTYGIHFKEYQVPYLGYNPDSVAG</sequence>
<evidence type="ECO:0000313" key="5">
    <source>
        <dbReference type="EMBL" id="TXJ94013.1"/>
    </source>
</evidence>
<gene>
    <name evidence="4" type="ORF">D2V05_11475</name>
    <name evidence="5" type="ORF">FQ017_11365</name>
</gene>
<dbReference type="Proteomes" id="UP000266691">
    <property type="component" value="Unassembled WGS sequence"/>
</dbReference>
<reference evidence="4 6" key="1">
    <citation type="submission" date="2018-08" db="EMBL/GenBank/DDBJ databases">
        <title>Proposal of Muricauda 72 sp.nov. and Muricauda NH166 sp.nov., isolated from seawater.</title>
        <authorList>
            <person name="Cheng H."/>
            <person name="Wu Y.-H."/>
            <person name="Guo L.-L."/>
            <person name="Xu X.-W."/>
        </authorList>
    </citation>
    <scope>NUCLEOTIDE SEQUENCE [LARGE SCALE GENOMIC DNA]</scope>
    <source>
        <strain evidence="4 6">72</strain>
    </source>
</reference>
<evidence type="ECO:0000256" key="1">
    <source>
        <dbReference type="ARBA" id="ARBA00023002"/>
    </source>
</evidence>
<accession>A0A3A1NKE5</accession>
<dbReference type="OrthoDB" id="973788at2"/>
<dbReference type="Proteomes" id="UP000321621">
    <property type="component" value="Unassembled WGS sequence"/>
</dbReference>
<dbReference type="GO" id="GO:0019878">
    <property type="term" value="P:lysine biosynthetic process via aminoadipic acid"/>
    <property type="evidence" value="ECO:0007669"/>
    <property type="project" value="TreeGrafter"/>
</dbReference>
<dbReference type="PANTHER" id="PTHR11133">
    <property type="entry name" value="SACCHAROPINE DEHYDROGENASE"/>
    <property type="match status" value="1"/>
</dbReference>
<name>A0A3A1NKE5_9FLAO</name>
<dbReference type="EMBL" id="VNWK01000026">
    <property type="protein sequence ID" value="TXJ94013.1"/>
    <property type="molecule type" value="Genomic_DNA"/>
</dbReference>
<comment type="caution">
    <text evidence="4">The sequence shown here is derived from an EMBL/GenBank/DDBJ whole genome shotgun (WGS) entry which is preliminary data.</text>
</comment>
<keyword evidence="7" id="KW-1185">Reference proteome</keyword>
<dbReference type="InterPro" id="IPR036291">
    <property type="entry name" value="NAD(P)-bd_dom_sf"/>
</dbReference>
<dbReference type="SUPFAM" id="SSF51735">
    <property type="entry name" value="NAD(P)-binding Rossmann-fold domains"/>
    <property type="match status" value="1"/>
</dbReference>
<dbReference type="InterPro" id="IPR032095">
    <property type="entry name" value="Sacchrp_dh-like_C"/>
</dbReference>
<dbReference type="Gene3D" id="1.10.1870.10">
    <property type="entry name" value="Domain 3, Saccharopine reductase"/>
    <property type="match status" value="1"/>
</dbReference>
<evidence type="ECO:0000259" key="3">
    <source>
        <dbReference type="Pfam" id="PF16653"/>
    </source>
</evidence>
<dbReference type="Gene3D" id="3.30.360.10">
    <property type="entry name" value="Dihydrodipicolinate Reductase, domain 2"/>
    <property type="match status" value="1"/>
</dbReference>
<dbReference type="InterPro" id="IPR051168">
    <property type="entry name" value="AASS"/>
</dbReference>
<organism evidence="4 6">
    <name type="scientific">Flagellimonas pelagia</name>
    <dbReference type="NCBI Taxonomy" id="2306998"/>
    <lineage>
        <taxon>Bacteria</taxon>
        <taxon>Pseudomonadati</taxon>
        <taxon>Bacteroidota</taxon>
        <taxon>Flavobacteriia</taxon>
        <taxon>Flavobacteriales</taxon>
        <taxon>Flavobacteriaceae</taxon>
        <taxon>Flagellimonas</taxon>
    </lineage>
</organism>
<evidence type="ECO:0000313" key="4">
    <source>
        <dbReference type="EMBL" id="RIV44104.1"/>
    </source>
</evidence>
<protein>
    <submittedName>
        <fullName evidence="4">Saccharopine dehydrogenase</fullName>
    </submittedName>
</protein>
<reference evidence="5 7" key="2">
    <citation type="submission" date="2019-07" db="EMBL/GenBank/DDBJ databases">
        <title>Draft genome of two Muricauda strains isolated from deep sea.</title>
        <authorList>
            <person name="Sun C."/>
        </authorList>
    </citation>
    <scope>NUCLEOTIDE SEQUENCE [LARGE SCALE GENOMIC DNA]</scope>
    <source>
        <strain evidence="5 7">72</strain>
    </source>
</reference>
<dbReference type="Pfam" id="PF16653">
    <property type="entry name" value="Sacchrp_dh_C"/>
    <property type="match status" value="1"/>
</dbReference>
<evidence type="ECO:0000313" key="7">
    <source>
        <dbReference type="Proteomes" id="UP000321621"/>
    </source>
</evidence>
<proteinExistence type="predicted"/>
<keyword evidence="1" id="KW-0560">Oxidoreductase</keyword>
<dbReference type="SUPFAM" id="SSF55347">
    <property type="entry name" value="Glyceraldehyde-3-phosphate dehydrogenase-like, C-terminal domain"/>
    <property type="match status" value="1"/>
</dbReference>
<evidence type="ECO:0000259" key="2">
    <source>
        <dbReference type="Pfam" id="PF03435"/>
    </source>
</evidence>
<dbReference type="InterPro" id="IPR005097">
    <property type="entry name" value="Sacchrp_dh_NADP-bd"/>
</dbReference>
<dbReference type="GO" id="GO:0004753">
    <property type="term" value="F:saccharopine dehydrogenase activity"/>
    <property type="evidence" value="ECO:0007669"/>
    <property type="project" value="TreeGrafter"/>
</dbReference>
<dbReference type="GO" id="GO:0005737">
    <property type="term" value="C:cytoplasm"/>
    <property type="evidence" value="ECO:0007669"/>
    <property type="project" value="TreeGrafter"/>
</dbReference>
<dbReference type="RefSeq" id="WP_119647798.1">
    <property type="nucleotide sequence ID" value="NZ_QXFI01000026.1"/>
</dbReference>
<feature type="domain" description="Saccharopine dehydrogenase-like C-terminal" evidence="3">
    <location>
        <begin position="127"/>
        <end position="438"/>
    </location>
</feature>
<dbReference type="EMBL" id="QXFI01000026">
    <property type="protein sequence ID" value="RIV44104.1"/>
    <property type="molecule type" value="Genomic_DNA"/>
</dbReference>
<dbReference type="PANTHER" id="PTHR11133:SF22">
    <property type="entry name" value="ALPHA-AMINOADIPIC SEMIALDEHYDE SYNTHASE, MITOCHONDRIAL"/>
    <property type="match status" value="1"/>
</dbReference>
<feature type="domain" description="Saccharopine dehydrogenase NADP binding" evidence="2">
    <location>
        <begin position="5"/>
        <end position="123"/>
    </location>
</feature>
<evidence type="ECO:0000313" key="6">
    <source>
        <dbReference type="Proteomes" id="UP000266691"/>
    </source>
</evidence>
<dbReference type="AlphaFoldDB" id="A0A3A1NKE5"/>
<dbReference type="Pfam" id="PF03435">
    <property type="entry name" value="Sacchrp_dh_NADP"/>
    <property type="match status" value="1"/>
</dbReference>
<dbReference type="Gene3D" id="3.40.50.720">
    <property type="entry name" value="NAD(P)-binding Rossmann-like Domain"/>
    <property type="match status" value="1"/>
</dbReference>